<evidence type="ECO:0008006" key="4">
    <source>
        <dbReference type="Google" id="ProtNLM"/>
    </source>
</evidence>
<dbReference type="OrthoDB" id="3167300at2759"/>
<sequence length="339" mass="38444">MSLPLELVLEIIHHLLFSAPPRSSTPENPGCSTKPAWGTIDALSLTSQSYRALALEAWFQTLYIESPENLIFLRDSGWFPELGSKWTKHFHCVQSYSITLSFWNLSSFLRVSSIRLDWLLFKLSPSFILPHADFDTLPFLHLPSTVEHFDLRGKTWLKPGEIQCIANTPGFECLKTLKMVQDAVWCGLCHNCCVVRFEDRPTGLVYEGGFGLPIHYARVLAPLEYLEEVVIIIPNHGLGYTTLGSNPDSGPDSNADMNPETTPSVNVNPNLWSGECDTCMLIRYDDDAFREKWVARKRRVGLGCGDSDNDDGQKDVRPPKLRRVEYRFSTVDDEEEEEE</sequence>
<reference evidence="3" key="2">
    <citation type="submission" date="2015-01" db="EMBL/GenBank/DDBJ databases">
        <title>Evolutionary Origins and Diversification of the Mycorrhizal Mutualists.</title>
        <authorList>
            <consortium name="DOE Joint Genome Institute"/>
            <consortium name="Mycorrhizal Genomics Consortium"/>
            <person name="Kohler A."/>
            <person name="Kuo A."/>
            <person name="Nagy L.G."/>
            <person name="Floudas D."/>
            <person name="Copeland A."/>
            <person name="Barry K.W."/>
            <person name="Cichocki N."/>
            <person name="Veneault-Fourrey C."/>
            <person name="LaButti K."/>
            <person name="Lindquist E.A."/>
            <person name="Lipzen A."/>
            <person name="Lundell T."/>
            <person name="Morin E."/>
            <person name="Murat C."/>
            <person name="Riley R."/>
            <person name="Ohm R."/>
            <person name="Sun H."/>
            <person name="Tunlid A."/>
            <person name="Henrissat B."/>
            <person name="Grigoriev I.V."/>
            <person name="Hibbett D.S."/>
            <person name="Martin F."/>
        </authorList>
    </citation>
    <scope>NUCLEOTIDE SEQUENCE [LARGE SCALE GENOMIC DNA]</scope>
    <source>
        <strain evidence="3">LaAM-08-1</strain>
    </source>
</reference>
<dbReference type="AlphaFoldDB" id="A0A0C9WS72"/>
<evidence type="ECO:0000256" key="1">
    <source>
        <dbReference type="SAM" id="MobiDB-lite"/>
    </source>
</evidence>
<feature type="compositionally biased region" description="Basic and acidic residues" evidence="1">
    <location>
        <begin position="311"/>
        <end position="326"/>
    </location>
</feature>
<dbReference type="Proteomes" id="UP000054477">
    <property type="component" value="Unassembled WGS sequence"/>
</dbReference>
<gene>
    <name evidence="2" type="ORF">K443DRAFT_6777</name>
</gene>
<proteinExistence type="predicted"/>
<evidence type="ECO:0000313" key="2">
    <source>
        <dbReference type="EMBL" id="KIK01595.1"/>
    </source>
</evidence>
<keyword evidence="3" id="KW-1185">Reference proteome</keyword>
<dbReference type="HOGENOM" id="CLU_063720_0_0_1"/>
<name>A0A0C9WS72_9AGAR</name>
<evidence type="ECO:0000313" key="3">
    <source>
        <dbReference type="Proteomes" id="UP000054477"/>
    </source>
</evidence>
<reference evidence="2 3" key="1">
    <citation type="submission" date="2014-04" db="EMBL/GenBank/DDBJ databases">
        <authorList>
            <consortium name="DOE Joint Genome Institute"/>
            <person name="Kuo A."/>
            <person name="Kohler A."/>
            <person name="Nagy L.G."/>
            <person name="Floudas D."/>
            <person name="Copeland A."/>
            <person name="Barry K.W."/>
            <person name="Cichocki N."/>
            <person name="Veneault-Fourrey C."/>
            <person name="LaButti K."/>
            <person name="Lindquist E.A."/>
            <person name="Lipzen A."/>
            <person name="Lundell T."/>
            <person name="Morin E."/>
            <person name="Murat C."/>
            <person name="Sun H."/>
            <person name="Tunlid A."/>
            <person name="Henrissat B."/>
            <person name="Grigoriev I.V."/>
            <person name="Hibbett D.S."/>
            <person name="Martin F."/>
            <person name="Nordberg H.P."/>
            <person name="Cantor M.N."/>
            <person name="Hua S.X."/>
        </authorList>
    </citation>
    <scope>NUCLEOTIDE SEQUENCE [LARGE SCALE GENOMIC DNA]</scope>
    <source>
        <strain evidence="2 3">LaAM-08-1</strain>
    </source>
</reference>
<organism evidence="2 3">
    <name type="scientific">Laccaria amethystina LaAM-08-1</name>
    <dbReference type="NCBI Taxonomy" id="1095629"/>
    <lineage>
        <taxon>Eukaryota</taxon>
        <taxon>Fungi</taxon>
        <taxon>Dikarya</taxon>
        <taxon>Basidiomycota</taxon>
        <taxon>Agaricomycotina</taxon>
        <taxon>Agaricomycetes</taxon>
        <taxon>Agaricomycetidae</taxon>
        <taxon>Agaricales</taxon>
        <taxon>Agaricineae</taxon>
        <taxon>Hydnangiaceae</taxon>
        <taxon>Laccaria</taxon>
    </lineage>
</organism>
<dbReference type="EMBL" id="KN838604">
    <property type="protein sequence ID" value="KIK01595.1"/>
    <property type="molecule type" value="Genomic_DNA"/>
</dbReference>
<feature type="region of interest" description="Disordered" evidence="1">
    <location>
        <begin position="243"/>
        <end position="266"/>
    </location>
</feature>
<feature type="region of interest" description="Disordered" evidence="1">
    <location>
        <begin position="302"/>
        <end position="339"/>
    </location>
</feature>
<protein>
    <recommendedName>
        <fullName evidence="4">F-box domain-containing protein</fullName>
    </recommendedName>
</protein>
<accession>A0A0C9WS72</accession>